<dbReference type="SMART" id="SM00267">
    <property type="entry name" value="GGDEF"/>
    <property type="match status" value="1"/>
</dbReference>
<protein>
    <recommendedName>
        <fullName evidence="2">diguanylate cyclase</fullName>
        <ecNumber evidence="2">2.7.7.65</ecNumber>
    </recommendedName>
</protein>
<comment type="caution">
    <text evidence="6">The sequence shown here is derived from an EMBL/GenBank/DDBJ whole genome shotgun (WGS) entry which is preliminary data.</text>
</comment>
<reference evidence="7" key="1">
    <citation type="journal article" date="2018" name="Front. Microbiol.">
        <title>Genome-Based Analysis Reveals the Taxonomy and Diversity of the Family Idiomarinaceae.</title>
        <authorList>
            <person name="Liu Y."/>
            <person name="Lai Q."/>
            <person name="Shao Z."/>
        </authorList>
    </citation>
    <scope>NUCLEOTIDE SEQUENCE [LARGE SCALE GENOMIC DNA]</scope>
    <source>
        <strain evidence="7">GBPy7</strain>
    </source>
</reference>
<dbReference type="AlphaFoldDB" id="A0A432VWG8"/>
<dbReference type="InterPro" id="IPR043128">
    <property type="entry name" value="Rev_trsase/Diguanyl_cyclase"/>
</dbReference>
<sequence length="530" mass="60668">MKNPSFEKLKNIHWRAVFGFALAIFILLSAAFVYTVYSQIKTFSVAQHEKQRAQFQFNVKATGTLSDSVFQTTINVPEVQKLLATAHNGDENAKAEVREALYRLMQPLYETLQFSNVQQLHFHTTDNHSFLRMHRPNLYGDDLSDFRFSVKYVNENLEPFHGFEEGRIFNGYRHVYPMFYQGAHVGSVEISNSLISFKEGYEQIARDSVDFVMLRDVVEAFVFESEQSNYDDYLLSPDLVIQNIFNRVESEQTWLSDAERNTVLEASAKRSKLQQAVAAGNKYFDILFVDGRLYSLRLDPLYGSLNTRVVGFVVSVSTFEYLTQALPALLIQLGIFFIISLVFAFLLAKQRVYTKQMRRLAQRDGLTNLYNRRYFSECVKRVLVNKLSARGNRKSAETNNKRYCFIMFDVDHFKKVNDTFGHDIGDAVLVKLAEILKSVLREGDLYCRWGGEEFMALIEADLAMGEEIAERLRVAIPAGFADSDMPAVTCSFGVVAMHKFDQLEPALNLVDKMLYKAKAEGRNTTRIASV</sequence>
<dbReference type="GO" id="GO:0052621">
    <property type="term" value="F:diguanylate cyclase activity"/>
    <property type="evidence" value="ECO:0007669"/>
    <property type="project" value="UniProtKB-EC"/>
</dbReference>
<dbReference type="EMBL" id="PIPJ01000004">
    <property type="protein sequence ID" value="RUO20949.1"/>
    <property type="molecule type" value="Genomic_DNA"/>
</dbReference>
<keyword evidence="7" id="KW-1185">Reference proteome</keyword>
<feature type="domain" description="GGDEF" evidence="5">
    <location>
        <begin position="401"/>
        <end position="530"/>
    </location>
</feature>
<evidence type="ECO:0000256" key="1">
    <source>
        <dbReference type="ARBA" id="ARBA00001946"/>
    </source>
</evidence>
<dbReference type="NCBIfam" id="TIGR00254">
    <property type="entry name" value="GGDEF"/>
    <property type="match status" value="1"/>
</dbReference>
<dbReference type="PROSITE" id="PS50887">
    <property type="entry name" value="GGDEF"/>
    <property type="match status" value="1"/>
</dbReference>
<dbReference type="Proteomes" id="UP000288395">
    <property type="component" value="Unassembled WGS sequence"/>
</dbReference>
<dbReference type="InterPro" id="IPR050469">
    <property type="entry name" value="Diguanylate_Cyclase"/>
</dbReference>
<feature type="transmembrane region" description="Helical" evidence="4">
    <location>
        <begin position="325"/>
        <end position="348"/>
    </location>
</feature>
<dbReference type="InterPro" id="IPR000160">
    <property type="entry name" value="GGDEF_dom"/>
</dbReference>
<accession>A0A432VWG8</accession>
<keyword evidence="4" id="KW-0472">Membrane</keyword>
<evidence type="ECO:0000256" key="3">
    <source>
        <dbReference type="ARBA" id="ARBA00034247"/>
    </source>
</evidence>
<evidence type="ECO:0000256" key="4">
    <source>
        <dbReference type="SAM" id="Phobius"/>
    </source>
</evidence>
<dbReference type="FunFam" id="3.30.70.270:FF:000001">
    <property type="entry name" value="Diguanylate cyclase domain protein"/>
    <property type="match status" value="1"/>
</dbReference>
<keyword evidence="4" id="KW-0812">Transmembrane</keyword>
<evidence type="ECO:0000313" key="6">
    <source>
        <dbReference type="EMBL" id="RUO20949.1"/>
    </source>
</evidence>
<evidence type="ECO:0000259" key="5">
    <source>
        <dbReference type="PROSITE" id="PS50887"/>
    </source>
</evidence>
<proteinExistence type="predicted"/>
<keyword evidence="4" id="KW-1133">Transmembrane helix</keyword>
<dbReference type="InterPro" id="IPR029150">
    <property type="entry name" value="dCache_3"/>
</dbReference>
<dbReference type="Pfam" id="PF00990">
    <property type="entry name" value="GGDEF"/>
    <property type="match status" value="1"/>
</dbReference>
<evidence type="ECO:0000256" key="2">
    <source>
        <dbReference type="ARBA" id="ARBA00012528"/>
    </source>
</evidence>
<feature type="transmembrane region" description="Helical" evidence="4">
    <location>
        <begin position="12"/>
        <end position="37"/>
    </location>
</feature>
<dbReference type="EC" id="2.7.7.65" evidence="2"/>
<dbReference type="PANTHER" id="PTHR45138:SF9">
    <property type="entry name" value="DIGUANYLATE CYCLASE DGCM-RELATED"/>
    <property type="match status" value="1"/>
</dbReference>
<name>A0A432VWG8_9GAMM</name>
<comment type="cofactor">
    <cofactor evidence="1">
        <name>Mg(2+)</name>
        <dbReference type="ChEBI" id="CHEBI:18420"/>
    </cofactor>
</comment>
<dbReference type="Pfam" id="PF14827">
    <property type="entry name" value="dCache_3"/>
    <property type="match status" value="1"/>
</dbReference>
<dbReference type="PANTHER" id="PTHR45138">
    <property type="entry name" value="REGULATORY COMPONENTS OF SENSORY TRANSDUCTION SYSTEM"/>
    <property type="match status" value="1"/>
</dbReference>
<gene>
    <name evidence="6" type="ORF">CWE08_07560</name>
</gene>
<evidence type="ECO:0000313" key="7">
    <source>
        <dbReference type="Proteomes" id="UP000288395"/>
    </source>
</evidence>
<dbReference type="InterPro" id="IPR029787">
    <property type="entry name" value="Nucleotide_cyclase"/>
</dbReference>
<dbReference type="SUPFAM" id="SSF55073">
    <property type="entry name" value="Nucleotide cyclase"/>
    <property type="match status" value="1"/>
</dbReference>
<dbReference type="CDD" id="cd01949">
    <property type="entry name" value="GGDEF"/>
    <property type="match status" value="1"/>
</dbReference>
<organism evidence="6 7">
    <name type="scientific">Aliidiomarina iranensis</name>
    <dbReference type="NCBI Taxonomy" id="1434071"/>
    <lineage>
        <taxon>Bacteria</taxon>
        <taxon>Pseudomonadati</taxon>
        <taxon>Pseudomonadota</taxon>
        <taxon>Gammaproteobacteria</taxon>
        <taxon>Alteromonadales</taxon>
        <taxon>Idiomarinaceae</taxon>
        <taxon>Aliidiomarina</taxon>
    </lineage>
</organism>
<dbReference type="Gene3D" id="3.30.70.270">
    <property type="match status" value="1"/>
</dbReference>
<comment type="catalytic activity">
    <reaction evidence="3">
        <text>2 GTP = 3',3'-c-di-GMP + 2 diphosphate</text>
        <dbReference type="Rhea" id="RHEA:24898"/>
        <dbReference type="ChEBI" id="CHEBI:33019"/>
        <dbReference type="ChEBI" id="CHEBI:37565"/>
        <dbReference type="ChEBI" id="CHEBI:58805"/>
        <dbReference type="EC" id="2.7.7.65"/>
    </reaction>
</comment>